<protein>
    <submittedName>
        <fullName evidence="6">Deoxyribonucleoside regulator</fullName>
    </submittedName>
</protein>
<name>A0A380MLJ7_9GAMM</name>
<keyword evidence="2" id="KW-0805">Transcription regulation</keyword>
<dbReference type="PANTHER" id="PTHR34294">
    <property type="entry name" value="TRANSCRIPTIONAL REGULATOR-RELATED"/>
    <property type="match status" value="1"/>
</dbReference>
<dbReference type="GO" id="GO:0030246">
    <property type="term" value="F:carbohydrate binding"/>
    <property type="evidence" value="ECO:0007669"/>
    <property type="project" value="InterPro"/>
</dbReference>
<evidence type="ECO:0000256" key="1">
    <source>
        <dbReference type="ARBA" id="ARBA00010466"/>
    </source>
</evidence>
<dbReference type="InterPro" id="IPR037171">
    <property type="entry name" value="NagB/RpiA_transferase-like"/>
</dbReference>
<keyword evidence="3" id="KW-0238">DNA-binding</keyword>
<accession>A0A380MLJ7</accession>
<keyword evidence="4" id="KW-0804">Transcription</keyword>
<keyword evidence="7" id="KW-1185">Reference proteome</keyword>
<dbReference type="InterPro" id="IPR036388">
    <property type="entry name" value="WH-like_DNA-bd_sf"/>
</dbReference>
<evidence type="ECO:0000256" key="2">
    <source>
        <dbReference type="ARBA" id="ARBA00023015"/>
    </source>
</evidence>
<proteinExistence type="inferred from homology"/>
<dbReference type="OrthoDB" id="9808171at2"/>
<evidence type="ECO:0000256" key="3">
    <source>
        <dbReference type="ARBA" id="ARBA00023125"/>
    </source>
</evidence>
<dbReference type="AlphaFoldDB" id="A0A380MLJ7"/>
<reference evidence="6 7" key="1">
    <citation type="submission" date="2018-06" db="EMBL/GenBank/DDBJ databases">
        <authorList>
            <consortium name="Pathogen Informatics"/>
            <person name="Doyle S."/>
        </authorList>
    </citation>
    <scope>NUCLEOTIDE SEQUENCE [LARGE SCALE GENOMIC DNA]</scope>
    <source>
        <strain evidence="6 7">NCTC10717</strain>
    </source>
</reference>
<dbReference type="Proteomes" id="UP000254575">
    <property type="component" value="Unassembled WGS sequence"/>
</dbReference>
<comment type="similarity">
    <text evidence="1">Belongs to the SorC transcriptional regulatory family.</text>
</comment>
<dbReference type="GO" id="GO:0003677">
    <property type="term" value="F:DNA binding"/>
    <property type="evidence" value="ECO:0007669"/>
    <property type="project" value="UniProtKB-KW"/>
</dbReference>
<sequence length="326" mass="36687">MAKEHSLSKRDIQSLDVAKLYYQSGKSQQDIAAIMGLSRPTIAKLLQHAQDLGFVQIRICDPREHTDELAERIQERYRLDEVRLIPSPPEHDLDRLRQELGKAAARMLEKLVRDGDCIGIEWSNTIQAMAKALVRQNRKQVKVVQLRGSDTQMQQNLNEAQSIHRICQAFQAEGETLNLPCVFDQLHTKNLMEKENPIRRVLESGKQCRIAVFTVGAAEADSPLFSSGLFSDTEIAHLLQHAVGSICARFVNREGQICLPDLNNRTIGIRLPDLRHKEERLLIAGGSHKAAAIHTTLKYGYANRLVSDERTARHIMQHNSSAGIAL</sequence>
<dbReference type="EMBL" id="UHIA01000003">
    <property type="protein sequence ID" value="SUO92594.1"/>
    <property type="molecule type" value="Genomic_DNA"/>
</dbReference>
<dbReference type="PANTHER" id="PTHR34294:SF1">
    <property type="entry name" value="TRANSCRIPTIONAL REGULATOR LSRR"/>
    <property type="match status" value="1"/>
</dbReference>
<feature type="domain" description="Sugar-binding" evidence="5">
    <location>
        <begin position="64"/>
        <end position="316"/>
    </location>
</feature>
<evidence type="ECO:0000313" key="6">
    <source>
        <dbReference type="EMBL" id="SUO92594.1"/>
    </source>
</evidence>
<dbReference type="Gene3D" id="3.40.50.1360">
    <property type="match status" value="1"/>
</dbReference>
<dbReference type="InterPro" id="IPR007324">
    <property type="entry name" value="Sugar-bd_dom_put"/>
</dbReference>
<evidence type="ECO:0000259" key="5">
    <source>
        <dbReference type="Pfam" id="PF04198"/>
    </source>
</evidence>
<dbReference type="Pfam" id="PF04198">
    <property type="entry name" value="Sugar-bind"/>
    <property type="match status" value="1"/>
</dbReference>
<dbReference type="InterPro" id="IPR051054">
    <property type="entry name" value="SorC_transcr_regulators"/>
</dbReference>
<gene>
    <name evidence="6" type="primary">deoR</name>
    <name evidence="6" type="ORF">NCTC10717_00636</name>
</gene>
<evidence type="ECO:0000256" key="4">
    <source>
        <dbReference type="ARBA" id="ARBA00023163"/>
    </source>
</evidence>
<dbReference type="Gene3D" id="1.10.10.10">
    <property type="entry name" value="Winged helix-like DNA-binding domain superfamily/Winged helix DNA-binding domain"/>
    <property type="match status" value="1"/>
</dbReference>
<evidence type="ECO:0000313" key="7">
    <source>
        <dbReference type="Proteomes" id="UP000254575"/>
    </source>
</evidence>
<dbReference type="SUPFAM" id="SSF100950">
    <property type="entry name" value="NagB/RpiA/CoA transferase-like"/>
    <property type="match status" value="1"/>
</dbReference>
<organism evidence="6 7">
    <name type="scientific">Suttonella indologenes</name>
    <dbReference type="NCBI Taxonomy" id="13276"/>
    <lineage>
        <taxon>Bacteria</taxon>
        <taxon>Pseudomonadati</taxon>
        <taxon>Pseudomonadota</taxon>
        <taxon>Gammaproteobacteria</taxon>
        <taxon>Cardiobacteriales</taxon>
        <taxon>Cardiobacteriaceae</taxon>
        <taxon>Suttonella</taxon>
    </lineage>
</organism>
<dbReference type="RefSeq" id="WP_115217912.1">
    <property type="nucleotide sequence ID" value="NZ_UHIA01000003.1"/>
</dbReference>